<dbReference type="Proteomes" id="UP000001072">
    <property type="component" value="Unassembled WGS sequence"/>
</dbReference>
<sequence>MRSSRRNLGLRPEYSPEPTPPNSDILVPDSEGNWNIENTLEEEERIRKEDEQENRLNEERSEEEIDSSIEEIKLIKNKSKIKDINWSSEDDSSSSSSKEKTIKLDQSTLIDKAYKALDLGDSKLAKKLLLKMKVEELINTTKSTSDKANPMSKYKSGKTANNTLRRFTDYWDNHLKLMDIHFPLTIFNSEWIEFDSLIAGKSMSKKKDKPTGQPAKNEWWLSFADWTRARILMVKYLKEQYGHEAFAKDLEKHFEYVQQLSDRHGWIVAFRYDIAVRNDVTCNRIDGAPGDPSERRQEFLDDAIARTAFLQAVARRIWGWPDTALRVLRILP</sequence>
<protein>
    <submittedName>
        <fullName evidence="2">Uncharacterized protein</fullName>
    </submittedName>
</protein>
<dbReference type="GeneID" id="18932121"/>
<evidence type="ECO:0000313" key="3">
    <source>
        <dbReference type="Proteomes" id="UP000001072"/>
    </source>
</evidence>
<name>F4RV26_MELLP</name>
<dbReference type="HOGENOM" id="CLU_052066_0_0_1"/>
<dbReference type="RefSeq" id="XP_007412917.1">
    <property type="nucleotide sequence ID" value="XM_007412855.1"/>
</dbReference>
<keyword evidence="3" id="KW-1185">Reference proteome</keyword>
<gene>
    <name evidence="2" type="ORF">MELLADRAFT_72526</name>
</gene>
<evidence type="ECO:0000313" key="2">
    <source>
        <dbReference type="EMBL" id="EGG03803.1"/>
    </source>
</evidence>
<dbReference type="VEuPathDB" id="FungiDB:MELLADRAFT_72526"/>
<organism evidence="3">
    <name type="scientific">Melampsora larici-populina (strain 98AG31 / pathotype 3-4-7)</name>
    <name type="common">Poplar leaf rust fungus</name>
    <dbReference type="NCBI Taxonomy" id="747676"/>
    <lineage>
        <taxon>Eukaryota</taxon>
        <taxon>Fungi</taxon>
        <taxon>Dikarya</taxon>
        <taxon>Basidiomycota</taxon>
        <taxon>Pucciniomycotina</taxon>
        <taxon>Pucciniomycetes</taxon>
        <taxon>Pucciniales</taxon>
        <taxon>Melampsoraceae</taxon>
        <taxon>Melampsora</taxon>
    </lineage>
</organism>
<dbReference type="EMBL" id="GL883122">
    <property type="protein sequence ID" value="EGG03803.1"/>
    <property type="molecule type" value="Genomic_DNA"/>
</dbReference>
<dbReference type="KEGG" id="mlr:MELLADRAFT_72526"/>
<dbReference type="AlphaFoldDB" id="F4RV26"/>
<evidence type="ECO:0000256" key="1">
    <source>
        <dbReference type="SAM" id="MobiDB-lite"/>
    </source>
</evidence>
<feature type="compositionally biased region" description="Basic and acidic residues" evidence="1">
    <location>
        <begin position="44"/>
        <end position="59"/>
    </location>
</feature>
<dbReference type="InParanoid" id="F4RV26"/>
<proteinExistence type="predicted"/>
<accession>F4RV26</accession>
<feature type="region of interest" description="Disordered" evidence="1">
    <location>
        <begin position="1"/>
        <end position="67"/>
    </location>
</feature>
<reference evidence="3" key="1">
    <citation type="journal article" date="2011" name="Proc. Natl. Acad. Sci. U.S.A.">
        <title>Obligate biotrophy features unraveled by the genomic analysis of rust fungi.</title>
        <authorList>
            <person name="Duplessis S."/>
            <person name="Cuomo C.A."/>
            <person name="Lin Y.-C."/>
            <person name="Aerts A."/>
            <person name="Tisserant E."/>
            <person name="Veneault-Fourrey C."/>
            <person name="Joly D.L."/>
            <person name="Hacquard S."/>
            <person name="Amselem J."/>
            <person name="Cantarel B.L."/>
            <person name="Chiu R."/>
            <person name="Coutinho P.M."/>
            <person name="Feau N."/>
            <person name="Field M."/>
            <person name="Frey P."/>
            <person name="Gelhaye E."/>
            <person name="Goldberg J."/>
            <person name="Grabherr M.G."/>
            <person name="Kodira C.D."/>
            <person name="Kohler A."/>
            <person name="Kuees U."/>
            <person name="Lindquist E.A."/>
            <person name="Lucas S.M."/>
            <person name="Mago R."/>
            <person name="Mauceli E."/>
            <person name="Morin E."/>
            <person name="Murat C."/>
            <person name="Pangilinan J.L."/>
            <person name="Park R."/>
            <person name="Pearson M."/>
            <person name="Quesneville H."/>
            <person name="Rouhier N."/>
            <person name="Sakthikumar S."/>
            <person name="Salamov A.A."/>
            <person name="Schmutz J."/>
            <person name="Selles B."/>
            <person name="Shapiro H."/>
            <person name="Tanguay P."/>
            <person name="Tuskan G.A."/>
            <person name="Henrissat B."/>
            <person name="Van de Peer Y."/>
            <person name="Rouze P."/>
            <person name="Ellis J.G."/>
            <person name="Dodds P.N."/>
            <person name="Schein J.E."/>
            <person name="Zhong S."/>
            <person name="Hamelin R.C."/>
            <person name="Grigoriev I.V."/>
            <person name="Szabo L.J."/>
            <person name="Martin F."/>
        </authorList>
    </citation>
    <scope>NUCLEOTIDE SEQUENCE [LARGE SCALE GENOMIC DNA]</scope>
    <source>
        <strain evidence="3">98AG31 / pathotype 3-4-7</strain>
    </source>
</reference>